<reference evidence="1 2" key="1">
    <citation type="journal article" date="2022" name="Plant J.">
        <title>Chromosome-level genome of Camellia lanceoleosa provides a valuable resource for understanding genome evolution and self-incompatibility.</title>
        <authorList>
            <person name="Gong W."/>
            <person name="Xiao S."/>
            <person name="Wang L."/>
            <person name="Liao Z."/>
            <person name="Chang Y."/>
            <person name="Mo W."/>
            <person name="Hu G."/>
            <person name="Li W."/>
            <person name="Zhao G."/>
            <person name="Zhu H."/>
            <person name="Hu X."/>
            <person name="Ji K."/>
            <person name="Xiang X."/>
            <person name="Song Q."/>
            <person name="Yuan D."/>
            <person name="Jin S."/>
            <person name="Zhang L."/>
        </authorList>
    </citation>
    <scope>NUCLEOTIDE SEQUENCE [LARGE SCALE GENOMIC DNA]</scope>
    <source>
        <strain evidence="1">SQ_2022a</strain>
    </source>
</reference>
<protein>
    <submittedName>
        <fullName evidence="1">Phytosulfokine receptor 1</fullName>
    </submittedName>
</protein>
<keyword evidence="1" id="KW-0675">Receptor</keyword>
<comment type="caution">
    <text evidence="1">The sequence shown here is derived from an EMBL/GenBank/DDBJ whole genome shotgun (WGS) entry which is preliminary data.</text>
</comment>
<evidence type="ECO:0000313" key="1">
    <source>
        <dbReference type="EMBL" id="KAI8027316.1"/>
    </source>
</evidence>
<gene>
    <name evidence="1" type="ORF">LOK49_LG02G01007</name>
</gene>
<keyword evidence="2" id="KW-1185">Reference proteome</keyword>
<name>A0ACC0IPJ3_9ERIC</name>
<organism evidence="1 2">
    <name type="scientific">Camellia lanceoleosa</name>
    <dbReference type="NCBI Taxonomy" id="1840588"/>
    <lineage>
        <taxon>Eukaryota</taxon>
        <taxon>Viridiplantae</taxon>
        <taxon>Streptophyta</taxon>
        <taxon>Embryophyta</taxon>
        <taxon>Tracheophyta</taxon>
        <taxon>Spermatophyta</taxon>
        <taxon>Magnoliopsida</taxon>
        <taxon>eudicotyledons</taxon>
        <taxon>Gunneridae</taxon>
        <taxon>Pentapetalae</taxon>
        <taxon>asterids</taxon>
        <taxon>Ericales</taxon>
        <taxon>Theaceae</taxon>
        <taxon>Camellia</taxon>
    </lineage>
</organism>
<evidence type="ECO:0000313" key="2">
    <source>
        <dbReference type="Proteomes" id="UP001060215"/>
    </source>
</evidence>
<dbReference type="EMBL" id="CM045760">
    <property type="protein sequence ID" value="KAI8027316.1"/>
    <property type="molecule type" value="Genomic_DNA"/>
</dbReference>
<dbReference type="Proteomes" id="UP001060215">
    <property type="component" value="Chromosome 3"/>
</dbReference>
<sequence>MSINLSFLEIFDISDNSFQSLAPVGICINSTRIRIIDFAVNHFFGRIPSGFGNCNSLEHLWLGQNFLTGDIPEDIFRLPRLNQLGLRDNRFSGELSNGIGNLFDLVGLPKRYLTKLEYLISKDVLPENPTLHLPFRFSFQ</sequence>
<proteinExistence type="predicted"/>
<accession>A0ACC0IPJ3</accession>